<comment type="similarity">
    <text evidence="1 6">Belongs to the universal ribosomal protein uL2 family.</text>
</comment>
<dbReference type="GO" id="GO:0005840">
    <property type="term" value="C:ribosome"/>
    <property type="evidence" value="ECO:0007669"/>
    <property type="project" value="UniProtKB-KW"/>
</dbReference>
<dbReference type="PANTHER" id="PTHR13691">
    <property type="entry name" value="RIBOSOMAL PROTEIN L2"/>
    <property type="match status" value="1"/>
</dbReference>
<dbReference type="InterPro" id="IPR012340">
    <property type="entry name" value="NA-bd_OB-fold"/>
</dbReference>
<evidence type="ECO:0000256" key="3">
    <source>
        <dbReference type="ARBA" id="ARBA00022884"/>
    </source>
</evidence>
<protein>
    <recommendedName>
        <fullName evidence="6">Large ribosomal subunit protein uL2</fullName>
    </recommendedName>
</protein>
<proteinExistence type="inferred from homology"/>
<dbReference type="Pfam" id="PF00181">
    <property type="entry name" value="Ribosomal_L2_N"/>
    <property type="match status" value="1"/>
</dbReference>
<dbReference type="SMART" id="SM01383">
    <property type="entry name" value="Ribosomal_L2"/>
    <property type="match status" value="1"/>
</dbReference>
<feature type="compositionally biased region" description="Basic and acidic residues" evidence="7">
    <location>
        <begin position="221"/>
        <end position="231"/>
    </location>
</feature>
<dbReference type="NCBIfam" id="NF007180">
    <property type="entry name" value="PRK09612.1"/>
    <property type="match status" value="1"/>
</dbReference>
<evidence type="ECO:0000256" key="2">
    <source>
        <dbReference type="ARBA" id="ARBA00022730"/>
    </source>
</evidence>
<name>A0ABD6DML0_9EURY</name>
<feature type="region of interest" description="Disordered" evidence="7">
    <location>
        <begin position="1"/>
        <end position="22"/>
    </location>
</feature>
<evidence type="ECO:0000313" key="11">
    <source>
        <dbReference type="Proteomes" id="UP001597034"/>
    </source>
</evidence>
<sequence>MGRRIQGQRRGRGGPTFRAPSHRYKADLQHKQTEDSDVVSGTVVDIEHDPARSAPVVAVEFDDGDRRLVLAPEGVAVGDELQVGVSAEIAPGNTLPLAEIPEGVPVCNIERQPGDGGKFARASGTSADLITHDRKATVVQLPSGEMKRLDPQCRATVGVVAGGGRTEKPFVKAGKKYHKMKARGTKWPNVRGVAMNAVDHPFGGGGRQHPGRPKSVSRDAPPGRKVGDIASRKTGRGGGGKE</sequence>
<keyword evidence="5 6" id="KW-0687">Ribonucleoprotein</keyword>
<feature type="domain" description="Large ribosomal subunit protein uL2 RNA-binding" evidence="9">
    <location>
        <begin position="11"/>
        <end position="83"/>
    </location>
</feature>
<evidence type="ECO:0000313" key="10">
    <source>
        <dbReference type="EMBL" id="MFD1646328.1"/>
    </source>
</evidence>
<keyword evidence="4 6" id="KW-0689">Ribosomal protein</keyword>
<dbReference type="InterPro" id="IPR008991">
    <property type="entry name" value="Translation_prot_SH3-like_sf"/>
</dbReference>
<dbReference type="InterPro" id="IPR022671">
    <property type="entry name" value="Ribosomal_uL2_CS"/>
</dbReference>
<keyword evidence="2 6" id="KW-0699">rRNA-binding</keyword>
<dbReference type="PROSITE" id="PS00467">
    <property type="entry name" value="RIBOSOMAL_L2"/>
    <property type="match status" value="1"/>
</dbReference>
<evidence type="ECO:0000256" key="1">
    <source>
        <dbReference type="ARBA" id="ARBA00005636"/>
    </source>
</evidence>
<evidence type="ECO:0000256" key="6">
    <source>
        <dbReference type="HAMAP-Rule" id="MF_01320"/>
    </source>
</evidence>
<dbReference type="SUPFAM" id="SSF50104">
    <property type="entry name" value="Translation proteins SH3-like domain"/>
    <property type="match status" value="1"/>
</dbReference>
<dbReference type="InterPro" id="IPR023672">
    <property type="entry name" value="Ribosomal_uL2_arc_euk"/>
</dbReference>
<comment type="function">
    <text evidence="6">One of the primary rRNA binding proteins. Required for association of the 30S and 50S subunits to form the 70S ribosome, for tRNA binding and peptide bond formation. It has been suggested to have peptidyltransferase activity; this is somewhat controversial. Makes several contacts with the 16S rRNA in the 70S ribosome.</text>
</comment>
<dbReference type="GO" id="GO:1990904">
    <property type="term" value="C:ribonucleoprotein complex"/>
    <property type="evidence" value="ECO:0007669"/>
    <property type="project" value="UniProtKB-KW"/>
</dbReference>
<dbReference type="GO" id="GO:0019843">
    <property type="term" value="F:rRNA binding"/>
    <property type="evidence" value="ECO:0007669"/>
    <property type="project" value="UniProtKB-UniRule"/>
</dbReference>
<dbReference type="FunFam" id="2.40.50.140:FF:000020">
    <property type="entry name" value="60S ribosomal protein L2"/>
    <property type="match status" value="1"/>
</dbReference>
<dbReference type="InterPro" id="IPR022669">
    <property type="entry name" value="Ribosomal_uL2_C"/>
</dbReference>
<dbReference type="InterPro" id="IPR022666">
    <property type="entry name" value="Ribosomal_uL2_RNA-bd_dom"/>
</dbReference>
<keyword evidence="11" id="KW-1185">Reference proteome</keyword>
<dbReference type="SUPFAM" id="SSF50249">
    <property type="entry name" value="Nucleic acid-binding proteins"/>
    <property type="match status" value="1"/>
</dbReference>
<evidence type="ECO:0000256" key="4">
    <source>
        <dbReference type="ARBA" id="ARBA00022980"/>
    </source>
</evidence>
<dbReference type="Gene3D" id="2.30.30.30">
    <property type="match status" value="1"/>
</dbReference>
<dbReference type="PIRSF" id="PIRSF002158">
    <property type="entry name" value="Ribosomal_L2"/>
    <property type="match status" value="1"/>
</dbReference>
<gene>
    <name evidence="6" type="primary">rpl2</name>
    <name evidence="10" type="ORF">ACFSBL_11610</name>
</gene>
<dbReference type="Gene3D" id="4.10.950.10">
    <property type="entry name" value="Ribosomal protein L2, domain 3"/>
    <property type="match status" value="1"/>
</dbReference>
<organism evidence="10 11">
    <name type="scientific">Haloarchaeobius litoreus</name>
    <dbReference type="NCBI Taxonomy" id="755306"/>
    <lineage>
        <taxon>Archaea</taxon>
        <taxon>Methanobacteriati</taxon>
        <taxon>Methanobacteriota</taxon>
        <taxon>Stenosarchaea group</taxon>
        <taxon>Halobacteria</taxon>
        <taxon>Halobacteriales</taxon>
        <taxon>Halorubellaceae</taxon>
        <taxon>Haloarchaeobius</taxon>
    </lineage>
</organism>
<evidence type="ECO:0000256" key="7">
    <source>
        <dbReference type="SAM" id="MobiDB-lite"/>
    </source>
</evidence>
<comment type="subunit">
    <text evidence="6">Part of the 50S ribosomal subunit. Forms a bridge to the 30S subunit in the 70S ribosome.</text>
</comment>
<comment type="caution">
    <text evidence="10">The sequence shown here is derived from an EMBL/GenBank/DDBJ whole genome shotgun (WGS) entry which is preliminary data.</text>
</comment>
<dbReference type="FunFam" id="4.10.950.10:FF:000002">
    <property type="entry name" value="60S ribosomal protein L2"/>
    <property type="match status" value="1"/>
</dbReference>
<keyword evidence="3 6" id="KW-0694">RNA-binding</keyword>
<dbReference type="PANTHER" id="PTHR13691:SF16">
    <property type="entry name" value="LARGE RIBOSOMAL SUBUNIT PROTEIN UL2"/>
    <property type="match status" value="1"/>
</dbReference>
<dbReference type="InterPro" id="IPR002171">
    <property type="entry name" value="Ribosomal_uL2"/>
</dbReference>
<dbReference type="SMART" id="SM01382">
    <property type="entry name" value="Ribosomal_L2_C"/>
    <property type="match status" value="1"/>
</dbReference>
<dbReference type="Gene3D" id="2.40.50.140">
    <property type="entry name" value="Nucleic acid-binding proteins"/>
    <property type="match status" value="1"/>
</dbReference>
<evidence type="ECO:0000259" key="9">
    <source>
        <dbReference type="SMART" id="SM01383"/>
    </source>
</evidence>
<feature type="compositionally biased region" description="Basic residues" evidence="7">
    <location>
        <begin position="1"/>
        <end position="12"/>
    </location>
</feature>
<dbReference type="InterPro" id="IPR014722">
    <property type="entry name" value="Rib_uL2_dom2"/>
</dbReference>
<evidence type="ECO:0000259" key="8">
    <source>
        <dbReference type="SMART" id="SM01382"/>
    </source>
</evidence>
<evidence type="ECO:0000256" key="5">
    <source>
        <dbReference type="ARBA" id="ARBA00023274"/>
    </source>
</evidence>
<dbReference type="EMBL" id="JBHUDO010000002">
    <property type="protein sequence ID" value="MFD1646328.1"/>
    <property type="molecule type" value="Genomic_DNA"/>
</dbReference>
<feature type="region of interest" description="Disordered" evidence="7">
    <location>
        <begin position="196"/>
        <end position="242"/>
    </location>
</feature>
<dbReference type="GO" id="GO:0006412">
    <property type="term" value="P:translation"/>
    <property type="evidence" value="ECO:0007669"/>
    <property type="project" value="UniProtKB-UniRule"/>
</dbReference>
<dbReference type="HAMAP" id="MF_01320_A">
    <property type="entry name" value="Ribosomal_uL2_A"/>
    <property type="match status" value="1"/>
</dbReference>
<dbReference type="AlphaFoldDB" id="A0ABD6DML0"/>
<accession>A0ABD6DML0</accession>
<dbReference type="Pfam" id="PF03947">
    <property type="entry name" value="Ribosomal_L2_C"/>
    <property type="match status" value="1"/>
</dbReference>
<dbReference type="RefSeq" id="WP_256398151.1">
    <property type="nucleotide sequence ID" value="NZ_JANHJR010000001.1"/>
</dbReference>
<reference evidence="10 11" key="1">
    <citation type="journal article" date="2019" name="Int. J. Syst. Evol. Microbiol.">
        <title>The Global Catalogue of Microorganisms (GCM) 10K type strain sequencing project: providing services to taxonomists for standard genome sequencing and annotation.</title>
        <authorList>
            <consortium name="The Broad Institute Genomics Platform"/>
            <consortium name="The Broad Institute Genome Sequencing Center for Infectious Disease"/>
            <person name="Wu L."/>
            <person name="Ma J."/>
        </authorList>
    </citation>
    <scope>NUCLEOTIDE SEQUENCE [LARGE SCALE GENOMIC DNA]</scope>
    <source>
        <strain evidence="10 11">CGMCC 1.10390</strain>
    </source>
</reference>
<dbReference type="InterPro" id="IPR014726">
    <property type="entry name" value="Ribosomal_uL2_dom3"/>
</dbReference>
<feature type="domain" description="Large ribosomal subunit protein uL2 C-terminal" evidence="8">
    <location>
        <begin position="89"/>
        <end position="222"/>
    </location>
</feature>
<dbReference type="FunFam" id="2.30.30.30:FF:000001">
    <property type="entry name" value="50S ribosomal protein L2"/>
    <property type="match status" value="1"/>
</dbReference>
<dbReference type="Proteomes" id="UP001597034">
    <property type="component" value="Unassembled WGS sequence"/>
</dbReference>